<organism evidence="1">
    <name type="scientific">bioreactor metagenome</name>
    <dbReference type="NCBI Taxonomy" id="1076179"/>
    <lineage>
        <taxon>unclassified sequences</taxon>
        <taxon>metagenomes</taxon>
        <taxon>ecological metagenomes</taxon>
    </lineage>
</organism>
<proteinExistence type="predicted"/>
<accession>A0A645BII7</accession>
<name>A0A645BII7_9ZZZZ</name>
<protein>
    <submittedName>
        <fullName evidence="1">Uncharacterized protein</fullName>
    </submittedName>
</protein>
<dbReference type="AlphaFoldDB" id="A0A645BII7"/>
<comment type="caution">
    <text evidence="1">The sequence shown here is derived from an EMBL/GenBank/DDBJ whole genome shotgun (WGS) entry which is preliminary data.</text>
</comment>
<reference evidence="1" key="1">
    <citation type="submission" date="2019-08" db="EMBL/GenBank/DDBJ databases">
        <authorList>
            <person name="Kucharzyk K."/>
            <person name="Murdoch R.W."/>
            <person name="Higgins S."/>
            <person name="Loffler F."/>
        </authorList>
    </citation>
    <scope>NUCLEOTIDE SEQUENCE</scope>
</reference>
<evidence type="ECO:0000313" key="1">
    <source>
        <dbReference type="EMBL" id="MPM65279.1"/>
    </source>
</evidence>
<gene>
    <name evidence="1" type="ORF">SDC9_112174</name>
</gene>
<sequence length="106" mass="11915">MQMQQRLCQQLKPFDPHLRGREGMHPRDHANAGVVRRSFAANANNLLGIAHGRLPLDANRIAQRGIQVVGDHLAVHRHLLEGFFSIQILTTGNEIQLLVHAFSSWP</sequence>
<dbReference type="EMBL" id="VSSQ01020432">
    <property type="protein sequence ID" value="MPM65279.1"/>
    <property type="molecule type" value="Genomic_DNA"/>
</dbReference>